<keyword evidence="12 17" id="KW-1133">Transmembrane helix</keyword>
<evidence type="ECO:0000256" key="11">
    <source>
        <dbReference type="ARBA" id="ARBA00022958"/>
    </source>
</evidence>
<dbReference type="GO" id="GO:0015293">
    <property type="term" value="F:symporter activity"/>
    <property type="evidence" value="ECO:0007669"/>
    <property type="project" value="UniProtKB-KW"/>
</dbReference>
<keyword evidence="4" id="KW-0050">Antiport</keyword>
<dbReference type="InParanoid" id="A0A0Q9WTM8"/>
<feature type="transmembrane region" description="Helical" evidence="17">
    <location>
        <begin position="49"/>
        <end position="70"/>
    </location>
</feature>
<proteinExistence type="inferred from homology"/>
<keyword evidence="20" id="KW-1185">Reference proteome</keyword>
<comment type="similarity">
    <text evidence="2">Belongs to the Ca(2+):cation antiporter (CaCA) (TC 2.A.19) family. SLC24A subfamily.</text>
</comment>
<feature type="transmembrane region" description="Helical" evidence="17">
    <location>
        <begin position="159"/>
        <end position="174"/>
    </location>
</feature>
<evidence type="ECO:0000256" key="9">
    <source>
        <dbReference type="ARBA" id="ARBA00022837"/>
    </source>
</evidence>
<accession>A0A0Q9WTM8</accession>
<evidence type="ECO:0000256" key="2">
    <source>
        <dbReference type="ARBA" id="ARBA00005364"/>
    </source>
</evidence>
<dbReference type="Proteomes" id="UP000007798">
    <property type="component" value="Unassembled WGS sequence"/>
</dbReference>
<evidence type="ECO:0000256" key="16">
    <source>
        <dbReference type="ARBA" id="ARBA00023201"/>
    </source>
</evidence>
<evidence type="ECO:0000256" key="8">
    <source>
        <dbReference type="ARBA" id="ARBA00022729"/>
    </source>
</evidence>
<evidence type="ECO:0000256" key="4">
    <source>
        <dbReference type="ARBA" id="ARBA00022449"/>
    </source>
</evidence>
<dbReference type="InterPro" id="IPR004481">
    <property type="entry name" value="K/Na/Ca-exchanger"/>
</dbReference>
<feature type="transmembrane region" description="Helical" evidence="17">
    <location>
        <begin position="272"/>
        <end position="295"/>
    </location>
</feature>
<keyword evidence="7 17" id="KW-0812">Transmembrane</keyword>
<dbReference type="AlphaFoldDB" id="A0A0Q9WTM8"/>
<keyword evidence="6" id="KW-0109">Calcium transport</keyword>
<keyword evidence="8" id="KW-0732">Signal</keyword>
<evidence type="ECO:0000256" key="15">
    <source>
        <dbReference type="ARBA" id="ARBA00023136"/>
    </source>
</evidence>
<keyword evidence="3" id="KW-0813">Transport</keyword>
<dbReference type="InterPro" id="IPR004837">
    <property type="entry name" value="NaCa_Exmemb"/>
</dbReference>
<dbReference type="PANTHER" id="PTHR10846">
    <property type="entry name" value="SODIUM/POTASSIUM/CALCIUM EXCHANGER"/>
    <property type="match status" value="1"/>
</dbReference>
<evidence type="ECO:0000256" key="10">
    <source>
        <dbReference type="ARBA" id="ARBA00022847"/>
    </source>
</evidence>
<evidence type="ECO:0000256" key="12">
    <source>
        <dbReference type="ARBA" id="ARBA00022989"/>
    </source>
</evidence>
<keyword evidence="5" id="KW-0633">Potassium transport</keyword>
<evidence type="ECO:0000256" key="6">
    <source>
        <dbReference type="ARBA" id="ARBA00022568"/>
    </source>
</evidence>
<feature type="transmembrane region" description="Helical" evidence="17">
    <location>
        <begin position="307"/>
        <end position="329"/>
    </location>
</feature>
<keyword evidence="11" id="KW-0630">Potassium</keyword>
<evidence type="ECO:0000313" key="20">
    <source>
        <dbReference type="Proteomes" id="UP000007798"/>
    </source>
</evidence>
<evidence type="ECO:0000256" key="7">
    <source>
        <dbReference type="ARBA" id="ARBA00022692"/>
    </source>
</evidence>
<organism evidence="19 20">
    <name type="scientific">Drosophila willistoni</name>
    <name type="common">Fruit fly</name>
    <dbReference type="NCBI Taxonomy" id="7260"/>
    <lineage>
        <taxon>Eukaryota</taxon>
        <taxon>Metazoa</taxon>
        <taxon>Ecdysozoa</taxon>
        <taxon>Arthropoda</taxon>
        <taxon>Hexapoda</taxon>
        <taxon>Insecta</taxon>
        <taxon>Pterygota</taxon>
        <taxon>Neoptera</taxon>
        <taxon>Endopterygota</taxon>
        <taxon>Diptera</taxon>
        <taxon>Brachycera</taxon>
        <taxon>Muscomorpha</taxon>
        <taxon>Ephydroidea</taxon>
        <taxon>Drosophilidae</taxon>
        <taxon>Drosophila</taxon>
        <taxon>Sophophora</taxon>
    </lineage>
</organism>
<dbReference type="Pfam" id="PF01699">
    <property type="entry name" value="Na_Ca_ex"/>
    <property type="match status" value="2"/>
</dbReference>
<feature type="domain" description="Sodium/calcium exchanger membrane region" evidence="18">
    <location>
        <begin position="58"/>
        <end position="198"/>
    </location>
</feature>
<dbReference type="GO" id="GO:0006874">
    <property type="term" value="P:intracellular calcium ion homeostasis"/>
    <property type="evidence" value="ECO:0007669"/>
    <property type="project" value="TreeGrafter"/>
</dbReference>
<evidence type="ECO:0000256" key="5">
    <source>
        <dbReference type="ARBA" id="ARBA00022538"/>
    </source>
</evidence>
<dbReference type="eggNOG" id="KOG1307">
    <property type="taxonomic scope" value="Eukaryota"/>
</dbReference>
<protein>
    <recommendedName>
        <fullName evidence="18">Sodium/calcium exchanger membrane region domain-containing protein</fullName>
    </recommendedName>
</protein>
<reference evidence="19 20" key="1">
    <citation type="journal article" date="2007" name="Nature">
        <title>Evolution of genes and genomes on the Drosophila phylogeny.</title>
        <authorList>
            <consortium name="Drosophila 12 Genomes Consortium"/>
            <person name="Clark A.G."/>
            <person name="Eisen M.B."/>
            <person name="Smith D.R."/>
            <person name="Bergman C.M."/>
            <person name="Oliver B."/>
            <person name="Markow T.A."/>
            <person name="Kaufman T.C."/>
            <person name="Kellis M."/>
            <person name="Gelbart W."/>
            <person name="Iyer V.N."/>
            <person name="Pollard D.A."/>
            <person name="Sackton T.B."/>
            <person name="Larracuente A.M."/>
            <person name="Singh N.D."/>
            <person name="Abad J.P."/>
            <person name="Abt D.N."/>
            <person name="Adryan B."/>
            <person name="Aguade M."/>
            <person name="Akashi H."/>
            <person name="Anderson W.W."/>
            <person name="Aquadro C.F."/>
            <person name="Ardell D.H."/>
            <person name="Arguello R."/>
            <person name="Artieri C.G."/>
            <person name="Barbash D.A."/>
            <person name="Barker D."/>
            <person name="Barsanti P."/>
            <person name="Batterham P."/>
            <person name="Batzoglou S."/>
            <person name="Begun D."/>
            <person name="Bhutkar A."/>
            <person name="Blanco E."/>
            <person name="Bosak S.A."/>
            <person name="Bradley R.K."/>
            <person name="Brand A.D."/>
            <person name="Brent M.R."/>
            <person name="Brooks A.N."/>
            <person name="Brown R.H."/>
            <person name="Butlin R.K."/>
            <person name="Caggese C."/>
            <person name="Calvi B.R."/>
            <person name="Bernardo de Carvalho A."/>
            <person name="Caspi A."/>
            <person name="Castrezana S."/>
            <person name="Celniker S.E."/>
            <person name="Chang J.L."/>
            <person name="Chapple C."/>
            <person name="Chatterji S."/>
            <person name="Chinwalla A."/>
            <person name="Civetta A."/>
            <person name="Clifton S.W."/>
            <person name="Comeron J.M."/>
            <person name="Costello J.C."/>
            <person name="Coyne J.A."/>
            <person name="Daub J."/>
            <person name="David R.G."/>
            <person name="Delcher A.L."/>
            <person name="Delehaunty K."/>
            <person name="Do C.B."/>
            <person name="Ebling H."/>
            <person name="Edwards K."/>
            <person name="Eickbush T."/>
            <person name="Evans J.D."/>
            <person name="Filipski A."/>
            <person name="Findeiss S."/>
            <person name="Freyhult E."/>
            <person name="Fulton L."/>
            <person name="Fulton R."/>
            <person name="Garcia A.C."/>
            <person name="Gardiner A."/>
            <person name="Garfield D.A."/>
            <person name="Garvin B.E."/>
            <person name="Gibson G."/>
            <person name="Gilbert D."/>
            <person name="Gnerre S."/>
            <person name="Godfrey J."/>
            <person name="Good R."/>
            <person name="Gotea V."/>
            <person name="Gravely B."/>
            <person name="Greenberg A.J."/>
            <person name="Griffiths-Jones S."/>
            <person name="Gross S."/>
            <person name="Guigo R."/>
            <person name="Gustafson E.A."/>
            <person name="Haerty W."/>
            <person name="Hahn M.W."/>
            <person name="Halligan D.L."/>
            <person name="Halpern A.L."/>
            <person name="Halter G.M."/>
            <person name="Han M.V."/>
            <person name="Heger A."/>
            <person name="Hillier L."/>
            <person name="Hinrichs A.S."/>
            <person name="Holmes I."/>
            <person name="Hoskins R.A."/>
            <person name="Hubisz M.J."/>
            <person name="Hultmark D."/>
            <person name="Huntley M.A."/>
            <person name="Jaffe D.B."/>
            <person name="Jagadeeshan S."/>
            <person name="Jeck W.R."/>
            <person name="Johnson J."/>
            <person name="Jones C.D."/>
            <person name="Jordan W.C."/>
            <person name="Karpen G.H."/>
            <person name="Kataoka E."/>
            <person name="Keightley P.D."/>
            <person name="Kheradpour P."/>
            <person name="Kirkness E.F."/>
            <person name="Koerich L.B."/>
            <person name="Kristiansen K."/>
            <person name="Kudrna D."/>
            <person name="Kulathinal R.J."/>
            <person name="Kumar S."/>
            <person name="Kwok R."/>
            <person name="Lander E."/>
            <person name="Langley C.H."/>
            <person name="Lapoint R."/>
            <person name="Lazzaro B.P."/>
            <person name="Lee S.J."/>
            <person name="Levesque L."/>
            <person name="Li R."/>
            <person name="Lin C.F."/>
            <person name="Lin M.F."/>
            <person name="Lindblad-Toh K."/>
            <person name="Llopart A."/>
            <person name="Long M."/>
            <person name="Low L."/>
            <person name="Lozovsky E."/>
            <person name="Lu J."/>
            <person name="Luo M."/>
            <person name="Machado C.A."/>
            <person name="Makalowski W."/>
            <person name="Marzo M."/>
            <person name="Matsuda M."/>
            <person name="Matzkin L."/>
            <person name="McAllister B."/>
            <person name="McBride C.S."/>
            <person name="McKernan B."/>
            <person name="McKernan K."/>
            <person name="Mendez-Lago M."/>
            <person name="Minx P."/>
            <person name="Mollenhauer M.U."/>
            <person name="Montooth K."/>
            <person name="Mount S.M."/>
            <person name="Mu X."/>
            <person name="Myers E."/>
            <person name="Negre B."/>
            <person name="Newfeld S."/>
            <person name="Nielsen R."/>
            <person name="Noor M.A."/>
            <person name="O'Grady P."/>
            <person name="Pachter L."/>
            <person name="Papaceit M."/>
            <person name="Parisi M.J."/>
            <person name="Parisi M."/>
            <person name="Parts L."/>
            <person name="Pedersen J.S."/>
            <person name="Pesole G."/>
            <person name="Phillippy A.M."/>
            <person name="Ponting C.P."/>
            <person name="Pop M."/>
            <person name="Porcelli D."/>
            <person name="Powell J.R."/>
            <person name="Prohaska S."/>
            <person name="Pruitt K."/>
            <person name="Puig M."/>
            <person name="Quesneville H."/>
            <person name="Ram K.R."/>
            <person name="Rand D."/>
            <person name="Rasmussen M.D."/>
            <person name="Reed L.K."/>
            <person name="Reenan R."/>
            <person name="Reily A."/>
            <person name="Remington K.A."/>
            <person name="Rieger T.T."/>
            <person name="Ritchie M.G."/>
            <person name="Robin C."/>
            <person name="Rogers Y.H."/>
            <person name="Rohde C."/>
            <person name="Rozas J."/>
            <person name="Rubenfield M.J."/>
            <person name="Ruiz A."/>
            <person name="Russo S."/>
            <person name="Salzberg S.L."/>
            <person name="Sanchez-Gracia A."/>
            <person name="Saranga D.J."/>
            <person name="Sato H."/>
            <person name="Schaeffer S.W."/>
            <person name="Schatz M.C."/>
            <person name="Schlenke T."/>
            <person name="Schwartz R."/>
            <person name="Segarra C."/>
            <person name="Singh R.S."/>
            <person name="Sirot L."/>
            <person name="Sirota M."/>
            <person name="Sisneros N.B."/>
            <person name="Smith C.D."/>
            <person name="Smith T.F."/>
            <person name="Spieth J."/>
            <person name="Stage D.E."/>
            <person name="Stark A."/>
            <person name="Stephan W."/>
            <person name="Strausberg R.L."/>
            <person name="Strempel S."/>
            <person name="Sturgill D."/>
            <person name="Sutton G."/>
            <person name="Sutton G.G."/>
            <person name="Tao W."/>
            <person name="Teichmann S."/>
            <person name="Tobari Y.N."/>
            <person name="Tomimura Y."/>
            <person name="Tsolas J.M."/>
            <person name="Valente V.L."/>
            <person name="Venter E."/>
            <person name="Venter J.C."/>
            <person name="Vicario S."/>
            <person name="Vieira F.G."/>
            <person name="Vilella A.J."/>
            <person name="Villasante A."/>
            <person name="Walenz B."/>
            <person name="Wang J."/>
            <person name="Wasserman M."/>
            <person name="Watts T."/>
            <person name="Wilson D."/>
            <person name="Wilson R.K."/>
            <person name="Wing R.A."/>
            <person name="Wolfner M.F."/>
            <person name="Wong A."/>
            <person name="Wong G.K."/>
            <person name="Wu C.I."/>
            <person name="Wu G."/>
            <person name="Yamamoto D."/>
            <person name="Yang H.P."/>
            <person name="Yang S.P."/>
            <person name="Yorke J.A."/>
            <person name="Yoshida K."/>
            <person name="Zdobnov E."/>
            <person name="Zhang P."/>
            <person name="Zhang Y."/>
            <person name="Zimin A.V."/>
            <person name="Baldwin J."/>
            <person name="Abdouelleil A."/>
            <person name="Abdulkadir J."/>
            <person name="Abebe A."/>
            <person name="Abera B."/>
            <person name="Abreu J."/>
            <person name="Acer S.C."/>
            <person name="Aftuck L."/>
            <person name="Alexander A."/>
            <person name="An P."/>
            <person name="Anderson E."/>
            <person name="Anderson S."/>
            <person name="Arachi H."/>
            <person name="Azer M."/>
            <person name="Bachantsang P."/>
            <person name="Barry A."/>
            <person name="Bayul T."/>
            <person name="Berlin A."/>
            <person name="Bessette D."/>
            <person name="Bloom T."/>
            <person name="Blye J."/>
            <person name="Boguslavskiy L."/>
            <person name="Bonnet C."/>
            <person name="Boukhgalter B."/>
            <person name="Bourzgui I."/>
            <person name="Brown A."/>
            <person name="Cahill P."/>
            <person name="Channer S."/>
            <person name="Cheshatsang Y."/>
            <person name="Chuda L."/>
            <person name="Citroen M."/>
            <person name="Collymore A."/>
            <person name="Cooke P."/>
            <person name="Costello M."/>
            <person name="D'Aco K."/>
            <person name="Daza R."/>
            <person name="De Haan G."/>
            <person name="DeGray S."/>
            <person name="DeMaso C."/>
            <person name="Dhargay N."/>
            <person name="Dooley K."/>
            <person name="Dooley E."/>
            <person name="Doricent M."/>
            <person name="Dorje P."/>
            <person name="Dorjee K."/>
            <person name="Dupes A."/>
            <person name="Elong R."/>
            <person name="Falk J."/>
            <person name="Farina A."/>
            <person name="Faro S."/>
            <person name="Ferguson D."/>
            <person name="Fisher S."/>
            <person name="Foley C.D."/>
            <person name="Franke A."/>
            <person name="Friedrich D."/>
            <person name="Gadbois L."/>
            <person name="Gearin G."/>
            <person name="Gearin C.R."/>
            <person name="Giannoukos G."/>
            <person name="Goode T."/>
            <person name="Graham J."/>
            <person name="Grandbois E."/>
            <person name="Grewal S."/>
            <person name="Gyaltsen K."/>
            <person name="Hafez N."/>
            <person name="Hagos B."/>
            <person name="Hall J."/>
            <person name="Henson C."/>
            <person name="Hollinger A."/>
            <person name="Honan T."/>
            <person name="Huard M.D."/>
            <person name="Hughes L."/>
            <person name="Hurhula B."/>
            <person name="Husby M.E."/>
            <person name="Kamat A."/>
            <person name="Kanga B."/>
            <person name="Kashin S."/>
            <person name="Khazanovich D."/>
            <person name="Kisner P."/>
            <person name="Lance K."/>
            <person name="Lara M."/>
            <person name="Lee W."/>
            <person name="Lennon N."/>
            <person name="Letendre F."/>
            <person name="LeVine R."/>
            <person name="Lipovsky A."/>
            <person name="Liu X."/>
            <person name="Liu J."/>
            <person name="Liu S."/>
            <person name="Lokyitsang T."/>
            <person name="Lokyitsang Y."/>
            <person name="Lubonja R."/>
            <person name="Lui A."/>
            <person name="MacDonald P."/>
            <person name="Magnisalis V."/>
            <person name="Maru K."/>
            <person name="Matthews C."/>
            <person name="McCusker W."/>
            <person name="McDonough S."/>
            <person name="Mehta T."/>
            <person name="Meldrim J."/>
            <person name="Meneus L."/>
            <person name="Mihai O."/>
            <person name="Mihalev A."/>
            <person name="Mihova T."/>
            <person name="Mittelman R."/>
            <person name="Mlenga V."/>
            <person name="Montmayeur A."/>
            <person name="Mulrain L."/>
            <person name="Navidi A."/>
            <person name="Naylor J."/>
            <person name="Negash T."/>
            <person name="Nguyen T."/>
            <person name="Nguyen N."/>
            <person name="Nicol R."/>
            <person name="Norbu C."/>
            <person name="Norbu N."/>
            <person name="Novod N."/>
            <person name="O'Neill B."/>
            <person name="Osman S."/>
            <person name="Markiewicz E."/>
            <person name="Oyono O.L."/>
            <person name="Patti C."/>
            <person name="Phunkhang P."/>
            <person name="Pierre F."/>
            <person name="Priest M."/>
            <person name="Raghuraman S."/>
            <person name="Rege F."/>
            <person name="Reyes R."/>
            <person name="Rise C."/>
            <person name="Rogov P."/>
            <person name="Ross K."/>
            <person name="Ryan E."/>
            <person name="Settipalli S."/>
            <person name="Shea T."/>
            <person name="Sherpa N."/>
            <person name="Shi L."/>
            <person name="Shih D."/>
            <person name="Sparrow T."/>
            <person name="Spaulding J."/>
            <person name="Stalker J."/>
            <person name="Stange-Thomann N."/>
            <person name="Stavropoulos S."/>
            <person name="Stone C."/>
            <person name="Strader C."/>
            <person name="Tesfaye S."/>
            <person name="Thomson T."/>
            <person name="Thoulutsang Y."/>
            <person name="Thoulutsang D."/>
            <person name="Topham K."/>
            <person name="Topping I."/>
            <person name="Tsamla T."/>
            <person name="Vassiliev H."/>
            <person name="Vo A."/>
            <person name="Wangchuk T."/>
            <person name="Wangdi T."/>
            <person name="Weiand M."/>
            <person name="Wilkinson J."/>
            <person name="Wilson A."/>
            <person name="Yadav S."/>
            <person name="Young G."/>
            <person name="Yu Q."/>
            <person name="Zembek L."/>
            <person name="Zhong D."/>
            <person name="Zimmer A."/>
            <person name="Zwirko Z."/>
            <person name="Jaffe D.B."/>
            <person name="Alvarez P."/>
            <person name="Brockman W."/>
            <person name="Butler J."/>
            <person name="Chin C."/>
            <person name="Gnerre S."/>
            <person name="Grabherr M."/>
            <person name="Kleber M."/>
            <person name="Mauceli E."/>
            <person name="MacCallum I."/>
        </authorList>
    </citation>
    <scope>NUCLEOTIDE SEQUENCE [LARGE SCALE GENOMIC DNA]</scope>
    <source>
        <strain evidence="20">Tucson 14030-0811.24</strain>
    </source>
</reference>
<dbReference type="Gene3D" id="1.20.1420.30">
    <property type="entry name" value="NCX, central ion-binding region"/>
    <property type="match status" value="2"/>
</dbReference>
<evidence type="ECO:0000256" key="3">
    <source>
        <dbReference type="ARBA" id="ARBA00022448"/>
    </source>
</evidence>
<dbReference type="NCBIfam" id="TIGR00367">
    <property type="entry name" value="calcium/sodium antiporter"/>
    <property type="match status" value="1"/>
</dbReference>
<keyword evidence="10" id="KW-0769">Symport</keyword>
<feature type="transmembrane region" description="Helical" evidence="17">
    <location>
        <begin position="180"/>
        <end position="199"/>
    </location>
</feature>
<dbReference type="EMBL" id="CH964239">
    <property type="protein sequence ID" value="KRF99562.1"/>
    <property type="molecule type" value="Genomic_DNA"/>
</dbReference>
<gene>
    <name evidence="19" type="primary">Dwil\GK27469</name>
    <name evidence="19" type="ORF">Dwil_GK27469</name>
</gene>
<dbReference type="GO" id="GO:0005262">
    <property type="term" value="F:calcium channel activity"/>
    <property type="evidence" value="ECO:0007669"/>
    <property type="project" value="TreeGrafter"/>
</dbReference>
<dbReference type="GO" id="GO:0005886">
    <property type="term" value="C:plasma membrane"/>
    <property type="evidence" value="ECO:0007669"/>
    <property type="project" value="TreeGrafter"/>
</dbReference>
<comment type="subcellular location">
    <subcellularLocation>
        <location evidence="1">Membrane</location>
        <topology evidence="1">Multi-pass membrane protein</topology>
    </subcellularLocation>
</comment>
<feature type="domain" description="Sodium/calcium exchanger membrane region" evidence="18">
    <location>
        <begin position="273"/>
        <end position="420"/>
    </location>
</feature>
<evidence type="ECO:0000256" key="14">
    <source>
        <dbReference type="ARBA" id="ARBA00023065"/>
    </source>
</evidence>
<keyword evidence="16" id="KW-0739">Sodium transport</keyword>
<evidence type="ECO:0000256" key="1">
    <source>
        <dbReference type="ARBA" id="ARBA00004141"/>
    </source>
</evidence>
<feature type="transmembrane region" description="Helical" evidence="17">
    <location>
        <begin position="377"/>
        <end position="397"/>
    </location>
</feature>
<dbReference type="OrthoDB" id="2127281at2759"/>
<evidence type="ECO:0000313" key="19">
    <source>
        <dbReference type="EMBL" id="KRF99562.1"/>
    </source>
</evidence>
<feature type="transmembrane region" description="Helical" evidence="17">
    <location>
        <begin position="404"/>
        <end position="426"/>
    </location>
</feature>
<feature type="transmembrane region" description="Helical" evidence="17">
    <location>
        <begin position="120"/>
        <end position="147"/>
    </location>
</feature>
<evidence type="ECO:0000256" key="17">
    <source>
        <dbReference type="SAM" id="Phobius"/>
    </source>
</evidence>
<keyword evidence="15 17" id="KW-0472">Membrane</keyword>
<dbReference type="PANTHER" id="PTHR10846:SF70">
    <property type="entry name" value="ZYDECO, ISOFORM F"/>
    <property type="match status" value="1"/>
</dbReference>
<keyword evidence="13" id="KW-0915">Sodium</keyword>
<name>A0A0Q9WTM8_DROWI</name>
<dbReference type="InterPro" id="IPR044880">
    <property type="entry name" value="NCX_ion-bd_dom_sf"/>
</dbReference>
<dbReference type="eggNOG" id="KOG1856">
    <property type="taxonomic scope" value="Eukaryota"/>
</dbReference>
<evidence type="ECO:0000259" key="18">
    <source>
        <dbReference type="Pfam" id="PF01699"/>
    </source>
</evidence>
<keyword evidence="9" id="KW-0106">Calcium</keyword>
<keyword evidence="14" id="KW-0406">Ion transport</keyword>
<dbReference type="FunFam" id="1.20.1420.30:FF:000009">
    <property type="entry name" value="sodium/potassium/calcium exchanger 5 isoform X2"/>
    <property type="match status" value="1"/>
</dbReference>
<sequence>MYFGGDTNLQRLLREYGLDHLDFRSESEELNCSVPAILEFPNIMRKKSILSTVICFALSMYLFVFLAIVCDDYLVPTMERLCYSLRLTYDVAGATFLAAATSAPELFVAFVGTFVTEGDIGVGTIVGSSVFNVLGIAAVCGIFTGVTAQLDWWPITRDTVWYVLSVIVLTGVLWDSSVNWYESAILLILYVFYLVSLLFDRKLQSCCRTLEEEQDMMDEDPMTREEEPLLTFRDHVCKKPDPEDSWIKKVWWAIQYPAIFILACTTPSVRTIYFLSMLVAVVWISVISYLVSWFLTIVGYNIGIPDSIMGLTVLAAGTSVPEVVSSYIVTRKGYGSMAICNAIGSNTFDIFICLGLPWLLKCLITGSAVLINSKSLTITTSLLMISMFLLYITFAATKFVLGKVVGWISLITYAVFLIVACTIEMMDNTKEVCDIEGEYSYLNKAAA</sequence>
<feature type="transmembrane region" description="Helical" evidence="17">
    <location>
        <begin position="91"/>
        <end position="114"/>
    </location>
</feature>
<dbReference type="GO" id="GO:0008273">
    <property type="term" value="F:calcium, potassium:sodium antiporter activity"/>
    <property type="evidence" value="ECO:0007669"/>
    <property type="project" value="TreeGrafter"/>
</dbReference>
<dbReference type="STRING" id="7260.A0A0Q9WTM8"/>
<evidence type="ECO:0000256" key="13">
    <source>
        <dbReference type="ARBA" id="ARBA00023053"/>
    </source>
</evidence>
<dbReference type="KEGG" id="dwi:26529471"/>